<sequence length="72" mass="7406">MGYARVANLHLPGGIGYPPIEGARLSSKARGGCVVFGLKLVFSAVVSCNGDGALRLPPYAEWCADVGLVACL</sequence>
<dbReference type="Proteomes" id="UP000886520">
    <property type="component" value="Chromosome 15"/>
</dbReference>
<evidence type="ECO:0000313" key="2">
    <source>
        <dbReference type="Proteomes" id="UP000886520"/>
    </source>
</evidence>
<organism evidence="1 2">
    <name type="scientific">Adiantum capillus-veneris</name>
    <name type="common">Maidenhair fern</name>
    <dbReference type="NCBI Taxonomy" id="13818"/>
    <lineage>
        <taxon>Eukaryota</taxon>
        <taxon>Viridiplantae</taxon>
        <taxon>Streptophyta</taxon>
        <taxon>Embryophyta</taxon>
        <taxon>Tracheophyta</taxon>
        <taxon>Polypodiopsida</taxon>
        <taxon>Polypodiidae</taxon>
        <taxon>Polypodiales</taxon>
        <taxon>Pteridineae</taxon>
        <taxon>Pteridaceae</taxon>
        <taxon>Vittarioideae</taxon>
        <taxon>Adiantum</taxon>
    </lineage>
</organism>
<dbReference type="AlphaFoldDB" id="A0A9D4ZBY9"/>
<reference evidence="1" key="1">
    <citation type="submission" date="2021-01" db="EMBL/GenBank/DDBJ databases">
        <title>Adiantum capillus-veneris genome.</title>
        <authorList>
            <person name="Fang Y."/>
            <person name="Liao Q."/>
        </authorList>
    </citation>
    <scope>NUCLEOTIDE SEQUENCE</scope>
    <source>
        <strain evidence="1">H3</strain>
        <tissue evidence="1">Leaf</tissue>
    </source>
</reference>
<name>A0A9D4ZBY9_ADICA</name>
<comment type="caution">
    <text evidence="1">The sequence shown here is derived from an EMBL/GenBank/DDBJ whole genome shotgun (WGS) entry which is preliminary data.</text>
</comment>
<gene>
    <name evidence="1" type="ORF">GOP47_0015790</name>
</gene>
<keyword evidence="2" id="KW-1185">Reference proteome</keyword>
<protein>
    <submittedName>
        <fullName evidence="1">Uncharacterized protein</fullName>
    </submittedName>
</protein>
<evidence type="ECO:0000313" key="1">
    <source>
        <dbReference type="EMBL" id="KAI5069489.1"/>
    </source>
</evidence>
<dbReference type="EMBL" id="JABFUD020000015">
    <property type="protein sequence ID" value="KAI5069489.1"/>
    <property type="molecule type" value="Genomic_DNA"/>
</dbReference>
<accession>A0A9D4ZBY9</accession>
<proteinExistence type="predicted"/>